<dbReference type="GO" id="GO:0016787">
    <property type="term" value="F:hydrolase activity"/>
    <property type="evidence" value="ECO:0007669"/>
    <property type="project" value="UniProtKB-KW"/>
</dbReference>
<name>A0A3M8W7S8_9ACTN</name>
<dbReference type="PROSITE" id="PS51257">
    <property type="entry name" value="PROKAR_LIPOPROTEIN"/>
    <property type="match status" value="1"/>
</dbReference>
<feature type="chain" id="PRO_5018012528" evidence="1">
    <location>
        <begin position="36"/>
        <end position="397"/>
    </location>
</feature>
<dbReference type="InterPro" id="IPR001466">
    <property type="entry name" value="Beta-lactam-related"/>
</dbReference>
<keyword evidence="3" id="KW-0378">Hydrolase</keyword>
<dbReference type="Gene3D" id="3.40.710.10">
    <property type="entry name" value="DD-peptidase/beta-lactamase superfamily"/>
    <property type="match status" value="1"/>
</dbReference>
<evidence type="ECO:0000313" key="4">
    <source>
        <dbReference type="Proteomes" id="UP000275401"/>
    </source>
</evidence>
<dbReference type="Pfam" id="PF00144">
    <property type="entry name" value="Beta-lactamase"/>
    <property type="match status" value="1"/>
</dbReference>
<evidence type="ECO:0000259" key="2">
    <source>
        <dbReference type="Pfam" id="PF00144"/>
    </source>
</evidence>
<organism evidence="3 4">
    <name type="scientific">Streptomyces botrytidirepellens</name>
    <dbReference type="NCBI Taxonomy" id="2486417"/>
    <lineage>
        <taxon>Bacteria</taxon>
        <taxon>Bacillati</taxon>
        <taxon>Actinomycetota</taxon>
        <taxon>Actinomycetes</taxon>
        <taxon>Kitasatosporales</taxon>
        <taxon>Streptomycetaceae</taxon>
        <taxon>Streptomyces</taxon>
    </lineage>
</organism>
<proteinExistence type="predicted"/>
<dbReference type="InterPro" id="IPR050491">
    <property type="entry name" value="AmpC-like"/>
</dbReference>
<dbReference type="InterPro" id="IPR012338">
    <property type="entry name" value="Beta-lactam/transpept-like"/>
</dbReference>
<protein>
    <submittedName>
        <fullName evidence="3">Class A beta-lactamase-related serine hydrolase</fullName>
    </submittedName>
</protein>
<feature type="domain" description="Beta-lactamase-related" evidence="2">
    <location>
        <begin position="56"/>
        <end position="391"/>
    </location>
</feature>
<dbReference type="PANTHER" id="PTHR46825">
    <property type="entry name" value="D-ALANYL-D-ALANINE-CARBOXYPEPTIDASE/ENDOPEPTIDASE AMPH"/>
    <property type="match status" value="1"/>
</dbReference>
<gene>
    <name evidence="3" type="ORF">EEJ42_16095</name>
</gene>
<keyword evidence="1" id="KW-0732">Signal</keyword>
<dbReference type="EMBL" id="RIBZ01000210">
    <property type="protein sequence ID" value="RNG26116.1"/>
    <property type="molecule type" value="Genomic_DNA"/>
</dbReference>
<comment type="caution">
    <text evidence="3">The sequence shown here is derived from an EMBL/GenBank/DDBJ whole genome shotgun (WGS) entry which is preliminary data.</text>
</comment>
<dbReference type="Proteomes" id="UP000275401">
    <property type="component" value="Unassembled WGS sequence"/>
</dbReference>
<reference evidence="3 4" key="1">
    <citation type="submission" date="2018-11" db="EMBL/GenBank/DDBJ databases">
        <title>The Potential of Streptomyces as Biocontrol Agents against the Tomato grey mould, Botrytis cinerea (Gray mold) Frontiers in Microbiology.</title>
        <authorList>
            <person name="Li D."/>
        </authorList>
    </citation>
    <scope>NUCLEOTIDE SEQUENCE [LARGE SCALE GENOMIC DNA]</scope>
    <source>
        <strain evidence="3 4">NEAU-LD23</strain>
    </source>
</reference>
<feature type="signal peptide" evidence="1">
    <location>
        <begin position="1"/>
        <end position="35"/>
    </location>
</feature>
<keyword evidence="4" id="KW-1185">Reference proteome</keyword>
<dbReference type="SUPFAM" id="SSF56601">
    <property type="entry name" value="beta-lactamase/transpeptidase-like"/>
    <property type="match status" value="1"/>
</dbReference>
<accession>A0A3M8W7S8</accession>
<evidence type="ECO:0000313" key="3">
    <source>
        <dbReference type="EMBL" id="RNG26116.1"/>
    </source>
</evidence>
<dbReference type="PANTHER" id="PTHR46825:SF7">
    <property type="entry name" value="D-ALANYL-D-ALANINE CARBOXYPEPTIDASE"/>
    <property type="match status" value="1"/>
</dbReference>
<evidence type="ECO:0000256" key="1">
    <source>
        <dbReference type="SAM" id="SignalP"/>
    </source>
</evidence>
<sequence length="397" mass="41991">MPISAIRWHRRGRMPTVVALVAAMAVALTGCTADADAQASAGGRREAADREEGPIRTALRGLVTDGEAPGAAVLIRDGGATRFATAGVADTRTGRHIQRDDHFRAGSVTKTVIAAVTLRLTVEGRLDLADTVEEHLPGLVSGHGNNGRKVTLRQLLTHTSGLFDYTADPVLARQLSAAEGTDVTGADTKTHSPASLIRAALAHRPAFAPGAKWAYSNTNYVLLGMIVERVTGRSYAAEARRRVLAPLALRNTSFPGTRTTLPAPHGHAYDARGGDWRDVTDLDPSAAGAAGEMISTLDDLSRLLGSLLRGKAVPKSQLRRMEDTSASGGRYGMGLFPVKLPCARTVWGHNGQVNGSYALAVSTRDGSHTLVYRLNSDGPPDPDAETALLTAEFCPDR</sequence>
<dbReference type="AlphaFoldDB" id="A0A3M8W7S8"/>